<proteinExistence type="inferred from homology"/>
<keyword evidence="5" id="KW-0472">Membrane</keyword>
<evidence type="ECO:0000259" key="8">
    <source>
        <dbReference type="Pfam" id="PF04108"/>
    </source>
</evidence>
<evidence type="ECO:0000256" key="3">
    <source>
        <dbReference type="ARBA" id="ARBA00022490"/>
    </source>
</evidence>
<dbReference type="Proteomes" id="UP001303373">
    <property type="component" value="Chromosome 14"/>
</dbReference>
<dbReference type="GO" id="GO:0000422">
    <property type="term" value="P:autophagy of mitochondrion"/>
    <property type="evidence" value="ECO:0007669"/>
    <property type="project" value="TreeGrafter"/>
</dbReference>
<dbReference type="GO" id="GO:1990316">
    <property type="term" value="C:Atg1/ULK1 kinase complex"/>
    <property type="evidence" value="ECO:0007669"/>
    <property type="project" value="TreeGrafter"/>
</dbReference>
<reference evidence="9 10" key="1">
    <citation type="submission" date="2023-11" db="EMBL/GenBank/DDBJ databases">
        <title>An acidophilic fungus is an integral part of prey digestion in a carnivorous sundew plant.</title>
        <authorList>
            <person name="Tsai I.J."/>
        </authorList>
    </citation>
    <scope>NUCLEOTIDE SEQUENCE [LARGE SCALE GENOMIC DNA]</scope>
    <source>
        <strain evidence="9">169a</strain>
    </source>
</reference>
<keyword evidence="10" id="KW-1185">Reference proteome</keyword>
<evidence type="ECO:0000256" key="6">
    <source>
        <dbReference type="RuleBase" id="RU368080"/>
    </source>
</evidence>
<evidence type="ECO:0000313" key="9">
    <source>
        <dbReference type="EMBL" id="WPH05106.1"/>
    </source>
</evidence>
<evidence type="ECO:0000313" key="10">
    <source>
        <dbReference type="Proteomes" id="UP001303373"/>
    </source>
</evidence>
<accession>A0AAQ3R875</accession>
<dbReference type="GO" id="GO:0034727">
    <property type="term" value="P:piecemeal microautophagy of the nucleus"/>
    <property type="evidence" value="ECO:0007669"/>
    <property type="project" value="TreeGrafter"/>
</dbReference>
<gene>
    <name evidence="9" type="ORF">R9X50_00800700</name>
</gene>
<evidence type="ECO:0000256" key="2">
    <source>
        <dbReference type="ARBA" id="ARBA00013806"/>
    </source>
</evidence>
<comment type="function">
    <text evidence="6">Autophagy-specific protein that functions in response to autophagy-inducing signals as a scaffold to recruit other ATG proteins to organize preautophagosomal structure (PAS) formation. Modulates the timing and magnitude of the autophagy response, such as the size of the sequestering vesicles. Plays particularly a role in pexophagy and nucleophagy.</text>
</comment>
<evidence type="ECO:0000256" key="1">
    <source>
        <dbReference type="ARBA" id="ARBA00006259"/>
    </source>
</evidence>
<comment type="similarity">
    <text evidence="1 6">Belongs to the ATG17 family.</text>
</comment>
<dbReference type="InterPro" id="IPR007240">
    <property type="entry name" value="Atg17"/>
</dbReference>
<name>A0AAQ3R875_9PEZI</name>
<feature type="region of interest" description="Disordered" evidence="7">
    <location>
        <begin position="1"/>
        <end position="25"/>
    </location>
</feature>
<dbReference type="GO" id="GO:0030295">
    <property type="term" value="F:protein kinase activator activity"/>
    <property type="evidence" value="ECO:0007669"/>
    <property type="project" value="TreeGrafter"/>
</dbReference>
<organism evidence="9 10">
    <name type="scientific">Acrodontium crateriforme</name>
    <dbReference type="NCBI Taxonomy" id="150365"/>
    <lineage>
        <taxon>Eukaryota</taxon>
        <taxon>Fungi</taxon>
        <taxon>Dikarya</taxon>
        <taxon>Ascomycota</taxon>
        <taxon>Pezizomycotina</taxon>
        <taxon>Dothideomycetes</taxon>
        <taxon>Dothideomycetidae</taxon>
        <taxon>Mycosphaerellales</taxon>
        <taxon>Teratosphaeriaceae</taxon>
        <taxon>Acrodontium</taxon>
    </lineage>
</organism>
<keyword evidence="3 6" id="KW-0963">Cytoplasm</keyword>
<dbReference type="Pfam" id="PF04108">
    <property type="entry name" value="ATG17_like"/>
    <property type="match status" value="1"/>
</dbReference>
<evidence type="ECO:0000256" key="7">
    <source>
        <dbReference type="SAM" id="MobiDB-lite"/>
    </source>
</evidence>
<feature type="domain" description="Autophagy protein ATG17-like" evidence="8">
    <location>
        <begin position="41"/>
        <end position="466"/>
    </location>
</feature>
<sequence length="489" mass="53977">MSDSDSSSALSPSPPASPDASFHDPPNLERLVSHFVSAKRSLNSTAHVSRANELVTSSRALIEDIAVLNAKCAFARRGVDDELDALRSIRDGISALGQKAGDEFKMTLASLDEANDRLQKTLQAMRKTVVDPALQPGNNSPPNEDQAPEDKSLASSVKTEKTLYDFIDEANHEEILGSLRALIDSFNDAHADLDDSLASFDQTLRSISDNLLNGLDRSGPDNRSTIYDEPPLSITQLFQGMEEHAGEMANLLQSLITHYDLSVTALKHTDGGGEAAKLAVQAEDLTRVPTAGAEESLYERTVPEPMSDDERTEMLCVLENDANEVDDVINDIQERAAEMEVCYTALAKHATTARTTRQNLCTALKHLYAMQSSLPTYLTASKTFRESWITIEENMQARTAELIHLSDFHSNFVSSYSKLLDEVARRKAADVQMRKVAEKARREMDRLYEADREAREAFMQNVGEFLPGDIWAGLQEVGGRWTVRRVGGD</sequence>
<protein>
    <recommendedName>
        <fullName evidence="2 6">Autophagy-related protein 17</fullName>
    </recommendedName>
</protein>
<dbReference type="GO" id="GO:0034045">
    <property type="term" value="C:phagophore assembly site membrane"/>
    <property type="evidence" value="ECO:0007669"/>
    <property type="project" value="UniProtKB-SubCell"/>
</dbReference>
<evidence type="ECO:0000256" key="5">
    <source>
        <dbReference type="ARBA" id="ARBA00023136"/>
    </source>
</evidence>
<evidence type="ECO:0000256" key="4">
    <source>
        <dbReference type="ARBA" id="ARBA00023006"/>
    </source>
</evidence>
<feature type="compositionally biased region" description="Low complexity" evidence="7">
    <location>
        <begin position="1"/>
        <end position="11"/>
    </location>
</feature>
<dbReference type="EMBL" id="CP138593">
    <property type="protein sequence ID" value="WPH05106.1"/>
    <property type="molecule type" value="Genomic_DNA"/>
</dbReference>
<dbReference type="AlphaFoldDB" id="A0AAQ3R875"/>
<dbReference type="PANTHER" id="PTHR28005:SF1">
    <property type="entry name" value="AUTOPHAGY-RELATED PROTEIN 17"/>
    <property type="match status" value="1"/>
</dbReference>
<dbReference type="GO" id="GO:0060090">
    <property type="term" value="F:molecular adaptor activity"/>
    <property type="evidence" value="ECO:0007669"/>
    <property type="project" value="TreeGrafter"/>
</dbReference>
<feature type="region of interest" description="Disordered" evidence="7">
    <location>
        <begin position="131"/>
        <end position="155"/>
    </location>
</feature>
<comment type="subcellular location">
    <subcellularLocation>
        <location evidence="6">Cytoplasm</location>
    </subcellularLocation>
    <subcellularLocation>
        <location evidence="6">Preautophagosomal structure membrane</location>
        <topology evidence="6">Peripheral membrane protein</topology>
    </subcellularLocation>
</comment>
<dbReference type="GO" id="GO:0000045">
    <property type="term" value="P:autophagosome assembly"/>
    <property type="evidence" value="ECO:0007669"/>
    <property type="project" value="TreeGrafter"/>
</dbReference>
<dbReference type="InterPro" id="IPR045326">
    <property type="entry name" value="ATG17-like_dom"/>
</dbReference>
<dbReference type="PANTHER" id="PTHR28005">
    <property type="entry name" value="AUTOPHAGY-RELATED PROTEIN 17"/>
    <property type="match status" value="1"/>
</dbReference>
<keyword evidence="4 6" id="KW-0072">Autophagy</keyword>